<proteinExistence type="predicted"/>
<sequence length="290" mass="34108">MTETTQEFKPVLEGRAFISERLARSEPSREQSTFHALNILARELTVKLQHDIDTERLVELTETGIARWMAQRDELNELSESRLSQSYGLVNHFSDDAVIFWWRRRPFYSPSKKQLEFREELECTIPHEVTLEPLLNVFSQISSYFQADYSYTYNLTLRNLHGRAMRGYERALAKRPPEEHRRFLKPDPYEGVTDNLPPLLLSDEFDRLRVPDGVWWINYWSPLQVETVGIERIRTANWARLIELPNGGATLAVTEEAFDVTNPAHMARLGEIVEHLQLRQLQEHYRIQRD</sequence>
<dbReference type="EMBL" id="CP053586">
    <property type="protein sequence ID" value="WNZ24520.1"/>
    <property type="molecule type" value="Genomic_DNA"/>
</dbReference>
<accession>A0AA96WG78</accession>
<name>A0AA96WG78_9CYAN</name>
<organism evidence="1">
    <name type="scientific">Leptolyngbya sp. NK1-12</name>
    <dbReference type="NCBI Taxonomy" id="2547451"/>
    <lineage>
        <taxon>Bacteria</taxon>
        <taxon>Bacillati</taxon>
        <taxon>Cyanobacteriota</taxon>
        <taxon>Cyanophyceae</taxon>
        <taxon>Leptolyngbyales</taxon>
        <taxon>Leptolyngbyaceae</taxon>
        <taxon>Leptolyngbya group</taxon>
        <taxon>Leptolyngbya</taxon>
    </lineage>
</organism>
<dbReference type="RefSeq" id="WP_316430357.1">
    <property type="nucleotide sequence ID" value="NZ_CP053586.1"/>
</dbReference>
<dbReference type="AlphaFoldDB" id="A0AA96WG78"/>
<gene>
    <name evidence="1" type="ORF">HJG54_17780</name>
</gene>
<protein>
    <submittedName>
        <fullName evidence="1">Uncharacterized protein</fullName>
    </submittedName>
</protein>
<evidence type="ECO:0000313" key="1">
    <source>
        <dbReference type="EMBL" id="WNZ24520.1"/>
    </source>
</evidence>
<reference evidence="1" key="1">
    <citation type="submission" date="2020-05" db="EMBL/GenBank/DDBJ databases">
        <authorList>
            <person name="Zhu T."/>
            <person name="Keshari N."/>
            <person name="Lu X."/>
        </authorList>
    </citation>
    <scope>NUCLEOTIDE SEQUENCE</scope>
    <source>
        <strain evidence="1">NK1-12</strain>
    </source>
</reference>